<accession>A0A1I7XDK5</accession>
<proteinExistence type="predicted"/>
<organism evidence="1 2">
    <name type="scientific">Heterorhabditis bacteriophora</name>
    <name type="common">Entomopathogenic nematode worm</name>
    <dbReference type="NCBI Taxonomy" id="37862"/>
    <lineage>
        <taxon>Eukaryota</taxon>
        <taxon>Metazoa</taxon>
        <taxon>Ecdysozoa</taxon>
        <taxon>Nematoda</taxon>
        <taxon>Chromadorea</taxon>
        <taxon>Rhabditida</taxon>
        <taxon>Rhabditina</taxon>
        <taxon>Rhabditomorpha</taxon>
        <taxon>Strongyloidea</taxon>
        <taxon>Heterorhabditidae</taxon>
        <taxon>Heterorhabditis</taxon>
    </lineage>
</organism>
<reference evidence="2" key="1">
    <citation type="submission" date="2016-11" db="UniProtKB">
        <authorList>
            <consortium name="WormBaseParasite"/>
        </authorList>
    </citation>
    <scope>IDENTIFICATION</scope>
</reference>
<dbReference type="AlphaFoldDB" id="A0A1I7XDK5"/>
<evidence type="ECO:0000313" key="1">
    <source>
        <dbReference type="Proteomes" id="UP000095283"/>
    </source>
</evidence>
<sequence>MRMRIISLTSSWRTTPKKRITSLKGSLDFENLRYAIERWNSENAAHTEVKLKIASTALQHASFEEKSIFEPIIDGFINDERFLNNLCLLLKCFRCIMSIDENTHLFYDKKYDFGNMRSLHNGHVESTVVL</sequence>
<keyword evidence="1" id="KW-1185">Reference proteome</keyword>
<name>A0A1I7XDK5_HETBA</name>
<protein>
    <submittedName>
        <fullName evidence="2">FBA_2 domain-containing protein</fullName>
    </submittedName>
</protein>
<dbReference type="Proteomes" id="UP000095283">
    <property type="component" value="Unplaced"/>
</dbReference>
<evidence type="ECO:0000313" key="2">
    <source>
        <dbReference type="WBParaSite" id="Hba_15541"/>
    </source>
</evidence>
<dbReference type="WBParaSite" id="Hba_15541">
    <property type="protein sequence ID" value="Hba_15541"/>
    <property type="gene ID" value="Hba_15541"/>
</dbReference>